<dbReference type="STRING" id="202956.BJN41_00445"/>
<name>A0A1E8E4U0_9GAMM</name>
<comment type="caution">
    <text evidence="1">The sequence shown here is derived from an EMBL/GenBank/DDBJ whole genome shotgun (WGS) entry which is preliminary data.</text>
</comment>
<dbReference type="RefSeq" id="WP_070152134.1">
    <property type="nucleotide sequence ID" value="NZ_MKQS01000001.1"/>
</dbReference>
<accession>A0A1E8E4U0</accession>
<dbReference type="Proteomes" id="UP000186931">
    <property type="component" value="Unassembled WGS sequence"/>
</dbReference>
<reference evidence="1 2" key="1">
    <citation type="submission" date="2016-10" db="EMBL/GenBank/DDBJ databases">
        <title>Genome of airborne Acinetobacter sp. 5-2Ac02 in the hospital environment: Species near to Acinetobacter towneri.</title>
        <authorList>
            <person name="Barbosa B."/>
            <person name="Fernandez-Garcia L."/>
            <person name="Gato E."/>
            <person name="Leao R."/>
            <person name="Albano R."/>
            <person name="Fernandez B."/>
            <person name="Fernandez-Cuenca F."/>
            <person name="Marques E."/>
            <person name="Tomas M."/>
        </authorList>
    </citation>
    <scope>NUCLEOTIDE SEQUENCE [LARGE SCALE GENOMIC DNA]</scope>
    <source>
        <strain evidence="1 2">5-2Ac02</strain>
    </source>
</reference>
<dbReference type="AlphaFoldDB" id="A0A1E8E4U0"/>
<organism evidence="1 2">
    <name type="scientific">Acinetobacter towneri</name>
    <dbReference type="NCBI Taxonomy" id="202956"/>
    <lineage>
        <taxon>Bacteria</taxon>
        <taxon>Pseudomonadati</taxon>
        <taxon>Pseudomonadota</taxon>
        <taxon>Gammaproteobacteria</taxon>
        <taxon>Moraxellales</taxon>
        <taxon>Moraxellaceae</taxon>
        <taxon>Acinetobacter</taxon>
    </lineage>
</organism>
<evidence type="ECO:0000313" key="2">
    <source>
        <dbReference type="Proteomes" id="UP000186931"/>
    </source>
</evidence>
<protein>
    <submittedName>
        <fullName evidence="1">Uncharacterized protein</fullName>
    </submittedName>
</protein>
<gene>
    <name evidence="1" type="ORF">BJN41_00445</name>
</gene>
<dbReference type="EMBL" id="MKQS01000001">
    <property type="protein sequence ID" value="OFE44632.1"/>
    <property type="molecule type" value="Genomic_DNA"/>
</dbReference>
<evidence type="ECO:0000313" key="1">
    <source>
        <dbReference type="EMBL" id="OFE44632.1"/>
    </source>
</evidence>
<sequence length="873" mass="98723">MHSPRSYGLFVVDGQLTESDKLFIDHQIRKFSNNKTISNLDHARQVKDLPDGGYVILQDMGGILKAIAHKELPLDQLEPDGFAKLYVPMLYSGVITKSIVLTDDGKVGIKLTEQARRRLIGYDKNKSLPAKDIELQRFKIEYSQYFQYFKPQYTGIYTYTQYVKQRPTWHSGAIVEVMQIVGGYGKQSVKSLPDIPIERASFKITDKYIEKISIELDGVRLPGYSGIPNPEGQFQYDYKFSRCHGVSFDDQNKPWLLQIDASGVWAMPLPLVPATTTQAFREYVQEVDDEEILKILDRFGGMPSGESFPVGDDFQAWRRAGVVIKVCDTADFYHHSAMYTACGWSFNSKGTEGFNTCRGYADNGLMHAYGYKIKLNLGSAQKDGWLGKIDVESNYIKVISQYLNKLAALLPKGEQKTLAIMYKLRRVPQEDIYFQAETSLYNPLGVTSVDVDYWDNYEVPPIASHSGSVTRASSGAVCWMLGKQYPTSMGRLKFPELTGQGCESFIFASPDYTGNFVRCDTVMFGCYVDDQLKVVKFFIDDRTFHKEVQSTFEDVMIVGQWDKTETQGSTGLMGYFYTSDFDDRREASESTTYTHIKGSDLGYGNPAYQTPPLLFTHGSLSRYRYYKHETKIKTESSDSLDVGICVPVFNRDCILYAYQESTASETMSEKHTLNSVPDPTSYPLWTYDPIFHYIGGRGKGEPIPRTGEYVYVYGPPYRTIDDYSDFAESGDWFGVGSSYVDVSGVCAPYTSRTSSTRQAAGVVIGGEGPTIEPYEKTETVPGKNIGKVAISYEKVNAKVVHRNVPENWYFFFSPVDAGGTPYYFYRDACKVVFGDSEYANISETDQYNRRYKWGYCSLVDHKSAYHFIGVINE</sequence>
<proteinExistence type="predicted"/>